<comment type="catalytic activity">
    <reaction evidence="1">
        <text>DNA(n) + a 2'-deoxyribonucleoside 5'-triphosphate = DNA(n+1) + diphosphate</text>
        <dbReference type="Rhea" id="RHEA:22508"/>
        <dbReference type="Rhea" id="RHEA-COMP:17339"/>
        <dbReference type="Rhea" id="RHEA-COMP:17340"/>
        <dbReference type="ChEBI" id="CHEBI:33019"/>
        <dbReference type="ChEBI" id="CHEBI:61560"/>
        <dbReference type="ChEBI" id="CHEBI:173112"/>
        <dbReference type="EC" id="2.7.7.49"/>
    </reaction>
</comment>
<dbReference type="GO" id="GO:0003720">
    <property type="term" value="F:telomerase activity"/>
    <property type="evidence" value="ECO:0007669"/>
    <property type="project" value="InterPro"/>
</dbReference>
<dbReference type="RefSeq" id="XP_046076348.1">
    <property type="nucleotide sequence ID" value="XM_046222646.1"/>
</dbReference>
<feature type="compositionally biased region" description="Low complexity" evidence="2">
    <location>
        <begin position="12"/>
        <end position="21"/>
    </location>
</feature>
<reference evidence="3" key="1">
    <citation type="submission" date="2021-12" db="EMBL/GenBank/DDBJ databases">
        <title>Convergent genome expansion in fungi linked to evolution of root-endophyte symbiosis.</title>
        <authorList>
            <consortium name="DOE Joint Genome Institute"/>
            <person name="Ke Y.-H."/>
            <person name="Bonito G."/>
            <person name="Liao H.-L."/>
            <person name="Looney B."/>
            <person name="Rojas-Flechas A."/>
            <person name="Nash J."/>
            <person name="Hameed K."/>
            <person name="Schadt C."/>
            <person name="Martin F."/>
            <person name="Crous P.W."/>
            <person name="Miettinen O."/>
            <person name="Magnuson J.K."/>
            <person name="Labbe J."/>
            <person name="Jacobson D."/>
            <person name="Doktycz M.J."/>
            <person name="Veneault-Fourrey C."/>
            <person name="Kuo A."/>
            <person name="Mondo S."/>
            <person name="Calhoun S."/>
            <person name="Riley R."/>
            <person name="Ohm R."/>
            <person name="LaButti K."/>
            <person name="Andreopoulos B."/>
            <person name="Pangilinan J."/>
            <person name="Nolan M."/>
            <person name="Tritt A."/>
            <person name="Clum A."/>
            <person name="Lipzen A."/>
            <person name="Daum C."/>
            <person name="Barry K."/>
            <person name="Grigoriev I.V."/>
            <person name="Vilgalys R."/>
        </authorList>
    </citation>
    <scope>NUCLEOTIDE SEQUENCE</scope>
    <source>
        <strain evidence="3">PMI_201</strain>
    </source>
</reference>
<comment type="caution">
    <text evidence="3">The sequence shown here is derived from an EMBL/GenBank/DDBJ whole genome shotgun (WGS) entry which is preliminary data.</text>
</comment>
<dbReference type="InterPro" id="IPR003545">
    <property type="entry name" value="Telomerase_RT"/>
</dbReference>
<organism evidence="3 4">
    <name type="scientific">Talaromyces proteolyticus</name>
    <dbReference type="NCBI Taxonomy" id="1131652"/>
    <lineage>
        <taxon>Eukaryota</taxon>
        <taxon>Fungi</taxon>
        <taxon>Dikarya</taxon>
        <taxon>Ascomycota</taxon>
        <taxon>Pezizomycotina</taxon>
        <taxon>Eurotiomycetes</taxon>
        <taxon>Eurotiomycetidae</taxon>
        <taxon>Eurotiales</taxon>
        <taxon>Trichocomaceae</taxon>
        <taxon>Talaromyces</taxon>
        <taxon>Talaromyces sect. Bacilispori</taxon>
    </lineage>
</organism>
<accession>A0AAD4KXF9</accession>
<keyword evidence="1" id="KW-0479">Metal-binding</keyword>
<keyword evidence="1" id="KW-0808">Transferase</keyword>
<feature type="region of interest" description="Disordered" evidence="2">
    <location>
        <begin position="1"/>
        <end position="31"/>
    </location>
</feature>
<evidence type="ECO:0000256" key="2">
    <source>
        <dbReference type="SAM" id="MobiDB-lite"/>
    </source>
</evidence>
<dbReference type="GO" id="GO:0042162">
    <property type="term" value="F:telomeric DNA binding"/>
    <property type="evidence" value="ECO:0007669"/>
    <property type="project" value="TreeGrafter"/>
</dbReference>
<keyword evidence="1" id="KW-0779">Telomere</keyword>
<dbReference type="GO" id="GO:0070034">
    <property type="term" value="F:telomerase RNA binding"/>
    <property type="evidence" value="ECO:0007669"/>
    <property type="project" value="TreeGrafter"/>
</dbReference>
<sequence length="264" mass="29496">MGKKRKRPAKSATALATNAANHTKRLKSDEANSRLTQEHLVLSRYYRRVVTLRQYLLEELPSTSKARRRRIASLGKSGHGSDATANTSLHLNASNDKNGDITHLVRLLDTTLVGELKRSIPTVVEARQRDFAAFTQSEERSLLWTDTGPCSPQSEIVDFVIATLFNRAMRSERKPQHVLANGFHLATRKQILDKNVYAMEFNIPGLVSQFPNHHVAALKKAPWTDLLGLLGVSGDDIMIRLLLDCAIFSCVDENKSAFYQISGM</sequence>
<evidence type="ECO:0000313" key="4">
    <source>
        <dbReference type="Proteomes" id="UP001201262"/>
    </source>
</evidence>
<gene>
    <name evidence="3" type="ORF">BGW36DRAFT_85569</name>
</gene>
<dbReference type="GO" id="GO:0000781">
    <property type="term" value="C:chromosome, telomeric region"/>
    <property type="evidence" value="ECO:0007669"/>
    <property type="project" value="UniProtKB-SubCell"/>
</dbReference>
<dbReference type="Proteomes" id="UP001201262">
    <property type="component" value="Unassembled WGS sequence"/>
</dbReference>
<comment type="function">
    <text evidence="1">Telomerase is a ribonucleoprotein enzyme essential for the replication of chromosome termini in most eukaryotes. It elongates telomeres. It is a reverse transcriptase that adds simple sequence repeats to chromosome ends by copying a template sequence within the RNA component of the enzyme.</text>
</comment>
<dbReference type="GeneID" id="70252932"/>
<keyword evidence="1" id="KW-0539">Nucleus</keyword>
<evidence type="ECO:0000313" key="3">
    <source>
        <dbReference type="EMBL" id="KAH8703330.1"/>
    </source>
</evidence>
<evidence type="ECO:0000256" key="1">
    <source>
        <dbReference type="RuleBase" id="RU365061"/>
    </source>
</evidence>
<dbReference type="EC" id="2.7.7.49" evidence="1"/>
<dbReference type="GO" id="GO:0046872">
    <property type="term" value="F:metal ion binding"/>
    <property type="evidence" value="ECO:0007669"/>
    <property type="project" value="UniProtKB-KW"/>
</dbReference>
<dbReference type="GO" id="GO:0007004">
    <property type="term" value="P:telomere maintenance via telomerase"/>
    <property type="evidence" value="ECO:0007669"/>
    <property type="project" value="TreeGrafter"/>
</dbReference>
<keyword evidence="4" id="KW-1185">Reference proteome</keyword>
<comment type="subcellular location">
    <subcellularLocation>
        <location evidence="1">Nucleus</location>
    </subcellularLocation>
    <subcellularLocation>
        <location evidence="1">Chromosome</location>
        <location evidence="1">Telomere</location>
    </subcellularLocation>
</comment>
<dbReference type="GO" id="GO:0000333">
    <property type="term" value="C:telomerase catalytic core complex"/>
    <property type="evidence" value="ECO:0007669"/>
    <property type="project" value="TreeGrafter"/>
</dbReference>
<comment type="similarity">
    <text evidence="1">Belongs to the reverse transcriptase family. Telomerase subfamily.</text>
</comment>
<keyword evidence="1" id="KW-0460">Magnesium</keyword>
<protein>
    <recommendedName>
        <fullName evidence="1">Telomerase reverse transcriptase</fullName>
        <ecNumber evidence="1">2.7.7.49</ecNumber>
    </recommendedName>
    <alternativeName>
        <fullName evidence="1">Telomerase catalytic subunit</fullName>
    </alternativeName>
</protein>
<keyword evidence="1" id="KW-0548">Nucleotidyltransferase</keyword>
<name>A0AAD4KXF9_9EURO</name>
<dbReference type="AlphaFoldDB" id="A0AAD4KXF9"/>
<proteinExistence type="inferred from homology"/>
<dbReference type="PANTHER" id="PTHR12066:SF0">
    <property type="entry name" value="TELOMERASE REVERSE TRANSCRIPTASE"/>
    <property type="match status" value="1"/>
</dbReference>
<dbReference type="PANTHER" id="PTHR12066">
    <property type="entry name" value="TELOMERASE REVERSE TRANSCRIPTASE"/>
    <property type="match status" value="1"/>
</dbReference>
<keyword evidence="1" id="KW-0695">RNA-directed DNA polymerase</keyword>
<keyword evidence="1" id="KW-0158">Chromosome</keyword>
<dbReference type="EMBL" id="JAJTJA010000002">
    <property type="protein sequence ID" value="KAH8703330.1"/>
    <property type="molecule type" value="Genomic_DNA"/>
</dbReference>